<dbReference type="EMBL" id="WXEW01000005">
    <property type="protein sequence ID" value="NAS23645.1"/>
    <property type="molecule type" value="Genomic_DNA"/>
</dbReference>
<dbReference type="Proteomes" id="UP000479526">
    <property type="component" value="Unassembled WGS sequence"/>
</dbReference>
<sequence length="277" mass="30563">MRRLLVALALMATAGSSLEWKAVYLVKNRDHTVRVYDTGGAAVTGVIRLPGVGRVLRVAAADEGFHVVTEAVEYGPDSYFRLRPPRYEPEPADILAGHGLAVTRDGTRAAYMTGAPEHPTLVIRDLRTGRQTTTKSDPVMRLTWTPDGRRLLLSTIPVCDDTSDCVFPETLRFHDSERPVKTFRTITAAPVVTGDLILVPKRGGIIEHYSHDGRLLRRVRTPGEIAQISVRAGRLLVVVAEDRMWPGRGTRLVTGPLTGGEWHDLPWDATTMETAAW</sequence>
<keyword evidence="2" id="KW-1185">Reference proteome</keyword>
<evidence type="ECO:0008006" key="3">
    <source>
        <dbReference type="Google" id="ProtNLM"/>
    </source>
</evidence>
<protein>
    <recommendedName>
        <fullName evidence="3">WD40 repeat domain-containing protein</fullName>
    </recommendedName>
</protein>
<dbReference type="AlphaFoldDB" id="A0A7C9J3T7"/>
<dbReference type="InterPro" id="IPR011044">
    <property type="entry name" value="Quino_amine_DH_bsu"/>
</dbReference>
<dbReference type="SUPFAM" id="SSF50969">
    <property type="entry name" value="YVTN repeat-like/Quinoprotein amine dehydrogenase"/>
    <property type="match status" value="1"/>
</dbReference>
<name>A0A7C9J3T7_9ACTN</name>
<organism evidence="1 2">
    <name type="scientific">Herbidospora solisilvae</name>
    <dbReference type="NCBI Taxonomy" id="2696284"/>
    <lineage>
        <taxon>Bacteria</taxon>
        <taxon>Bacillati</taxon>
        <taxon>Actinomycetota</taxon>
        <taxon>Actinomycetes</taxon>
        <taxon>Streptosporangiales</taxon>
        <taxon>Streptosporangiaceae</taxon>
        <taxon>Herbidospora</taxon>
    </lineage>
</organism>
<dbReference type="InterPro" id="IPR015943">
    <property type="entry name" value="WD40/YVTN_repeat-like_dom_sf"/>
</dbReference>
<comment type="caution">
    <text evidence="1">The sequence shown here is derived from an EMBL/GenBank/DDBJ whole genome shotgun (WGS) entry which is preliminary data.</text>
</comment>
<dbReference type="RefSeq" id="WP_161480904.1">
    <property type="nucleotide sequence ID" value="NZ_WXEW01000005.1"/>
</dbReference>
<evidence type="ECO:0000313" key="2">
    <source>
        <dbReference type="Proteomes" id="UP000479526"/>
    </source>
</evidence>
<gene>
    <name evidence="1" type="ORF">GT755_18330</name>
</gene>
<proteinExistence type="predicted"/>
<dbReference type="Gene3D" id="2.130.10.10">
    <property type="entry name" value="YVTN repeat-like/Quinoprotein amine dehydrogenase"/>
    <property type="match status" value="1"/>
</dbReference>
<reference evidence="1 2" key="1">
    <citation type="submission" date="2020-01" db="EMBL/GenBank/DDBJ databases">
        <title>Herbidospora sp. NEAU-GS84 nov., a novel actinomycete isolated from soil.</title>
        <authorList>
            <person name="Han L."/>
        </authorList>
    </citation>
    <scope>NUCLEOTIDE SEQUENCE [LARGE SCALE GENOMIC DNA]</scope>
    <source>
        <strain evidence="1 2">NEAU-GS84</strain>
    </source>
</reference>
<evidence type="ECO:0000313" key="1">
    <source>
        <dbReference type="EMBL" id="NAS23645.1"/>
    </source>
</evidence>
<accession>A0A7C9J3T7</accession>